<dbReference type="InterPro" id="IPR029000">
    <property type="entry name" value="Cyclophilin-like_dom_sf"/>
</dbReference>
<evidence type="ECO:0000256" key="3">
    <source>
        <dbReference type="ARBA" id="ARBA00023110"/>
    </source>
</evidence>
<dbReference type="Gene3D" id="2.40.100.10">
    <property type="entry name" value="Cyclophilin-like"/>
    <property type="match status" value="1"/>
</dbReference>
<dbReference type="Gene3D" id="1.25.40.10">
    <property type="entry name" value="Tetratricopeptide repeat domain"/>
    <property type="match status" value="1"/>
</dbReference>
<dbReference type="PANTHER" id="PTHR11071">
    <property type="entry name" value="PEPTIDYL-PROLYL CIS-TRANS ISOMERASE"/>
    <property type="match status" value="1"/>
</dbReference>
<name>A0AAV0XGA5_9HEMI</name>
<feature type="repeat" description="TPR" evidence="5">
    <location>
        <begin position="309"/>
        <end position="342"/>
    </location>
</feature>
<dbReference type="PROSITE" id="PS50072">
    <property type="entry name" value="CSA_PPIASE_2"/>
    <property type="match status" value="1"/>
</dbReference>
<dbReference type="EMBL" id="CARXXK010000004">
    <property type="protein sequence ID" value="CAI6366551.1"/>
    <property type="molecule type" value="Genomic_DNA"/>
</dbReference>
<organism evidence="7 8">
    <name type="scientific">Macrosiphum euphorbiae</name>
    <name type="common">potato aphid</name>
    <dbReference type="NCBI Taxonomy" id="13131"/>
    <lineage>
        <taxon>Eukaryota</taxon>
        <taxon>Metazoa</taxon>
        <taxon>Ecdysozoa</taxon>
        <taxon>Arthropoda</taxon>
        <taxon>Hexapoda</taxon>
        <taxon>Insecta</taxon>
        <taxon>Pterygota</taxon>
        <taxon>Neoptera</taxon>
        <taxon>Paraneoptera</taxon>
        <taxon>Hemiptera</taxon>
        <taxon>Sternorrhyncha</taxon>
        <taxon>Aphidomorpha</taxon>
        <taxon>Aphidoidea</taxon>
        <taxon>Aphididae</taxon>
        <taxon>Macrosiphini</taxon>
        <taxon>Macrosiphum</taxon>
    </lineage>
</organism>
<evidence type="ECO:0000256" key="4">
    <source>
        <dbReference type="ARBA" id="ARBA00023235"/>
    </source>
</evidence>
<keyword evidence="4" id="KW-0413">Isomerase</keyword>
<dbReference type="InterPro" id="IPR019734">
    <property type="entry name" value="TPR_rpt"/>
</dbReference>
<dbReference type="Pfam" id="PF00515">
    <property type="entry name" value="TPR_1"/>
    <property type="match status" value="1"/>
</dbReference>
<dbReference type="PRINTS" id="PR00153">
    <property type="entry name" value="CSAPPISMRASE"/>
</dbReference>
<dbReference type="SUPFAM" id="SSF48452">
    <property type="entry name" value="TPR-like"/>
    <property type="match status" value="1"/>
</dbReference>
<comment type="catalytic activity">
    <reaction evidence="1">
        <text>[protein]-peptidylproline (omega=180) = [protein]-peptidylproline (omega=0)</text>
        <dbReference type="Rhea" id="RHEA:16237"/>
        <dbReference type="Rhea" id="RHEA-COMP:10747"/>
        <dbReference type="Rhea" id="RHEA-COMP:10748"/>
        <dbReference type="ChEBI" id="CHEBI:83833"/>
        <dbReference type="ChEBI" id="CHEBI:83834"/>
        <dbReference type="EC" id="5.2.1.8"/>
    </reaction>
</comment>
<keyword evidence="8" id="KW-1185">Reference proteome</keyword>
<evidence type="ECO:0000313" key="8">
    <source>
        <dbReference type="Proteomes" id="UP001160148"/>
    </source>
</evidence>
<evidence type="ECO:0000313" key="7">
    <source>
        <dbReference type="EMBL" id="CAI6366551.1"/>
    </source>
</evidence>
<dbReference type="InterPro" id="IPR002130">
    <property type="entry name" value="Cyclophilin-type_PPIase_dom"/>
</dbReference>
<dbReference type="PROSITE" id="PS50005">
    <property type="entry name" value="TPR"/>
    <property type="match status" value="1"/>
</dbReference>
<evidence type="ECO:0000256" key="5">
    <source>
        <dbReference type="PROSITE-ProRule" id="PRU00339"/>
    </source>
</evidence>
<protein>
    <recommendedName>
        <fullName evidence="2">peptidylprolyl isomerase</fullName>
        <ecNumber evidence="2">5.2.1.8</ecNumber>
    </recommendedName>
</protein>
<comment type="caution">
    <text evidence="7">The sequence shown here is derived from an EMBL/GenBank/DDBJ whole genome shotgun (WGS) entry which is preliminary data.</text>
</comment>
<evidence type="ECO:0000256" key="2">
    <source>
        <dbReference type="ARBA" id="ARBA00013194"/>
    </source>
</evidence>
<proteinExistence type="predicted"/>
<keyword evidence="3" id="KW-0697">Rotamase</keyword>
<gene>
    <name evidence="7" type="ORF">MEUPH1_LOCUS21126</name>
</gene>
<dbReference type="GO" id="GO:0005737">
    <property type="term" value="C:cytoplasm"/>
    <property type="evidence" value="ECO:0007669"/>
    <property type="project" value="TreeGrafter"/>
</dbReference>
<dbReference type="PROSITE" id="PS50293">
    <property type="entry name" value="TPR_REGION"/>
    <property type="match status" value="1"/>
</dbReference>
<dbReference type="GO" id="GO:0003755">
    <property type="term" value="F:peptidyl-prolyl cis-trans isomerase activity"/>
    <property type="evidence" value="ECO:0007669"/>
    <property type="project" value="UniProtKB-KW"/>
</dbReference>
<sequence length="373" mass="42225">MNNNSSVIAGNSVVFLDVEIAQEKIGRIVIELFNNVVPKTAENFRALCTGEKGNGLSGKPLHLKGSSFHRAVPEFMIQGGDITSGNGSGGESIYGWFFEDENFELLHEEPGVLSMANTGNKNTNNSQFFITTAPCSHLDGKNVVFGKVKRGFCVVQTISATTTNDNDVPINPCIITDCGELPSDSNTWNINENDSTNDVFPPFPEDWTIQPVDLDVMQICDVLNKIKESGNQFYSCKNYSCARQKYDKVLRYFKWYKSYHKNSKMDLNMLETIQTNTLLNLSTVHLKEKNYKMSIELSEQVLNIDCNNGKAFFRLGKAYRSLNSYEKAIKYYNQALDIFPDEKNILIELKSVKQAQKQYIDNERMLYSKMFLS</sequence>
<evidence type="ECO:0000256" key="1">
    <source>
        <dbReference type="ARBA" id="ARBA00000971"/>
    </source>
</evidence>
<evidence type="ECO:0000259" key="6">
    <source>
        <dbReference type="PROSITE" id="PS50072"/>
    </source>
</evidence>
<dbReference type="FunFam" id="2.40.100.10:FF:000025">
    <property type="entry name" value="Peptidyl-prolyl cis-trans isomerase CYP19-2"/>
    <property type="match status" value="1"/>
</dbReference>
<dbReference type="GO" id="GO:0016018">
    <property type="term" value="F:cyclosporin A binding"/>
    <property type="evidence" value="ECO:0007669"/>
    <property type="project" value="TreeGrafter"/>
</dbReference>
<dbReference type="SMART" id="SM00028">
    <property type="entry name" value="TPR"/>
    <property type="match status" value="2"/>
</dbReference>
<keyword evidence="5" id="KW-0802">TPR repeat</keyword>
<dbReference type="EC" id="5.2.1.8" evidence="2"/>
<dbReference type="PANTHER" id="PTHR11071:SF561">
    <property type="entry name" value="PEPTIDYL-PROLYL CIS-TRANS ISOMERASE D-RELATED"/>
    <property type="match status" value="1"/>
</dbReference>
<dbReference type="GO" id="GO:0006457">
    <property type="term" value="P:protein folding"/>
    <property type="evidence" value="ECO:0007669"/>
    <property type="project" value="TreeGrafter"/>
</dbReference>
<dbReference type="AlphaFoldDB" id="A0AAV0XGA5"/>
<dbReference type="Pfam" id="PF00160">
    <property type="entry name" value="Pro_isomerase"/>
    <property type="match status" value="1"/>
</dbReference>
<feature type="domain" description="PPIase cyclophilin-type" evidence="6">
    <location>
        <begin position="15"/>
        <end position="180"/>
    </location>
</feature>
<dbReference type="Proteomes" id="UP001160148">
    <property type="component" value="Unassembled WGS sequence"/>
</dbReference>
<dbReference type="InterPro" id="IPR011990">
    <property type="entry name" value="TPR-like_helical_dom_sf"/>
</dbReference>
<accession>A0AAV0XGA5</accession>
<dbReference type="SUPFAM" id="SSF50891">
    <property type="entry name" value="Cyclophilin-like"/>
    <property type="match status" value="1"/>
</dbReference>
<reference evidence="7 8" key="1">
    <citation type="submission" date="2023-01" db="EMBL/GenBank/DDBJ databases">
        <authorList>
            <person name="Whitehead M."/>
        </authorList>
    </citation>
    <scope>NUCLEOTIDE SEQUENCE [LARGE SCALE GENOMIC DNA]</scope>
</reference>